<dbReference type="RefSeq" id="WP_124969940.1">
    <property type="nucleotide sequence ID" value="NZ_RQVS01000003.1"/>
</dbReference>
<sequence length="250" mass="26749">MQAKGSGSSEFDMLRNHLQSDPAVKREVEFAFASLVGAANPSDRGLRFLFGGGAEWILAAASWSAGVLTAPAGHNSNGFDLADLLAKARGLWSVKASASDKSMTVRLTNFMGDGANADWQDPTVFVAPYFGGAVLVDPKIHAEIHSQVIKKGDALTLAGTIVKRFRDESPANFIPFEVAVNKGTFQGDPFSFIKSVLAPGHFPILSRPFLESTPIAASSRVEEIKKLAELRDAGALSEEQFRKAVDQVVS</sequence>
<dbReference type="AlphaFoldDB" id="A0A3P3VYN4"/>
<reference evidence="1 2" key="1">
    <citation type="submission" date="2018-11" db="EMBL/GenBank/DDBJ databases">
        <title>YIM 102482-1 draft genome.</title>
        <authorList>
            <person name="Li G."/>
            <person name="Jiang Y."/>
        </authorList>
    </citation>
    <scope>NUCLEOTIDE SEQUENCE [LARGE SCALE GENOMIC DNA]</scope>
    <source>
        <strain evidence="1 2">YIM 102482-1</strain>
    </source>
</reference>
<gene>
    <name evidence="1" type="ORF">EG850_03370</name>
</gene>
<dbReference type="EMBL" id="RQVS01000003">
    <property type="protein sequence ID" value="RRJ87905.1"/>
    <property type="molecule type" value="Genomic_DNA"/>
</dbReference>
<organism evidence="1 2">
    <name type="scientific">Gulosibacter macacae</name>
    <dbReference type="NCBI Taxonomy" id="2488791"/>
    <lineage>
        <taxon>Bacteria</taxon>
        <taxon>Bacillati</taxon>
        <taxon>Actinomycetota</taxon>
        <taxon>Actinomycetes</taxon>
        <taxon>Micrococcales</taxon>
        <taxon>Microbacteriaceae</taxon>
        <taxon>Gulosibacter</taxon>
    </lineage>
</organism>
<proteinExistence type="predicted"/>
<name>A0A3P3VYN4_9MICO</name>
<protein>
    <submittedName>
        <fullName evidence="1">SHOCT domain-containing protein</fullName>
    </submittedName>
</protein>
<dbReference type="OrthoDB" id="5145636at2"/>
<keyword evidence="2" id="KW-1185">Reference proteome</keyword>
<comment type="caution">
    <text evidence="1">The sequence shown here is derived from an EMBL/GenBank/DDBJ whole genome shotgun (WGS) entry which is preliminary data.</text>
</comment>
<evidence type="ECO:0000313" key="1">
    <source>
        <dbReference type="EMBL" id="RRJ87905.1"/>
    </source>
</evidence>
<dbReference type="Proteomes" id="UP000274391">
    <property type="component" value="Unassembled WGS sequence"/>
</dbReference>
<evidence type="ECO:0000313" key="2">
    <source>
        <dbReference type="Proteomes" id="UP000274391"/>
    </source>
</evidence>
<accession>A0A3P3VYN4</accession>